<dbReference type="SUPFAM" id="SSF55874">
    <property type="entry name" value="ATPase domain of HSP90 chaperone/DNA topoisomerase II/histidine kinase"/>
    <property type="match status" value="1"/>
</dbReference>
<dbReference type="Pfam" id="PF01590">
    <property type="entry name" value="GAF"/>
    <property type="match status" value="1"/>
</dbReference>
<name>A0ABS4A8N8_9PROT</name>
<dbReference type="Gene3D" id="1.10.287.130">
    <property type="match status" value="1"/>
</dbReference>
<evidence type="ECO:0000313" key="4">
    <source>
        <dbReference type="EMBL" id="MBP0443361.1"/>
    </source>
</evidence>
<dbReference type="Proteomes" id="UP000681594">
    <property type="component" value="Unassembled WGS sequence"/>
</dbReference>
<dbReference type="RefSeq" id="WP_209377564.1">
    <property type="nucleotide sequence ID" value="NZ_JAGIZB010000001.1"/>
</dbReference>
<proteinExistence type="predicted"/>
<dbReference type="Pfam" id="PF02518">
    <property type="entry name" value="HATPase_c"/>
    <property type="match status" value="1"/>
</dbReference>
<evidence type="ECO:0000313" key="5">
    <source>
        <dbReference type="Proteomes" id="UP000681594"/>
    </source>
</evidence>
<evidence type="ECO:0000256" key="1">
    <source>
        <dbReference type="ARBA" id="ARBA00000085"/>
    </source>
</evidence>
<dbReference type="PRINTS" id="PR00344">
    <property type="entry name" value="BCTRLSENSOR"/>
</dbReference>
<comment type="caution">
    <text evidence="4">The sequence shown here is derived from an EMBL/GenBank/DDBJ whole genome shotgun (WGS) entry which is preliminary data.</text>
</comment>
<dbReference type="InterPro" id="IPR005467">
    <property type="entry name" value="His_kinase_dom"/>
</dbReference>
<dbReference type="InterPro" id="IPR029016">
    <property type="entry name" value="GAF-like_dom_sf"/>
</dbReference>
<dbReference type="Gene3D" id="3.30.450.40">
    <property type="match status" value="1"/>
</dbReference>
<dbReference type="InterPro" id="IPR036890">
    <property type="entry name" value="HATPase_C_sf"/>
</dbReference>
<dbReference type="SMART" id="SM00387">
    <property type="entry name" value="HATPase_c"/>
    <property type="match status" value="1"/>
</dbReference>
<dbReference type="EC" id="2.7.13.3" evidence="2"/>
<dbReference type="PROSITE" id="PS50109">
    <property type="entry name" value="HIS_KIN"/>
    <property type="match status" value="1"/>
</dbReference>
<accession>A0ABS4A8N8</accession>
<keyword evidence="5" id="KW-1185">Reference proteome</keyword>
<dbReference type="PANTHER" id="PTHR43102:SF2">
    <property type="entry name" value="GAF DOMAIN-CONTAINING PROTEIN"/>
    <property type="match status" value="1"/>
</dbReference>
<sequence>MLPDPKSGAGRGDPIRDPERLEALRRTGLLDTPPEEVFDRLTRLVCRLLGVPVALVSLVEAERQFFKSAVGLPEVWAIRRETPLSHSFCQHVVASGAPLMVQDAGRHPLVCDNLAIPDLGVVAYLGMPLTTPEGHVLGSLCAIDTVPRDWTTADAAALRDLAAMAVGEISMRRLAQELRGRAAQEVAEAAPPGWQERAGPLEALGQLAGGVAHDFARLLQAVRSGVQMAAAQIEENPAAARQLLGMVDGVAQRGASVTDLLLSFTRQGALGLQRVRPAALFQELAEALAPPPGGPLQVVIEAPPDLPALLTDRGELEAVLAHLAGNARDAMPGGGTLTFSATPDEVAPGADHPASLRPGRYLRLGVADTGAGMDADTLARAMEPFFTTKDGCTGLGLSMARDYAEGAGGALSIASGAGQGTRVTLWLPWAGRQGGRPV</sequence>
<gene>
    <name evidence="4" type="ORF">J8J14_01095</name>
</gene>
<dbReference type="InterPro" id="IPR004358">
    <property type="entry name" value="Sig_transdc_His_kin-like_C"/>
</dbReference>
<dbReference type="EMBL" id="JAGIZB010000001">
    <property type="protein sequence ID" value="MBP0443361.1"/>
    <property type="molecule type" value="Genomic_DNA"/>
</dbReference>
<reference evidence="4 5" key="1">
    <citation type="submission" date="2021-03" db="EMBL/GenBank/DDBJ databases">
        <authorList>
            <person name="So Y."/>
        </authorList>
    </citation>
    <scope>NUCLEOTIDE SEQUENCE [LARGE SCALE GENOMIC DNA]</scope>
    <source>
        <strain evidence="4 5">SSH11</strain>
    </source>
</reference>
<organism evidence="4 5">
    <name type="scientific">Pararoseomonas baculiformis</name>
    <dbReference type="NCBI Taxonomy" id="2820812"/>
    <lineage>
        <taxon>Bacteria</taxon>
        <taxon>Pseudomonadati</taxon>
        <taxon>Pseudomonadota</taxon>
        <taxon>Alphaproteobacteria</taxon>
        <taxon>Acetobacterales</taxon>
        <taxon>Acetobacteraceae</taxon>
        <taxon>Pararoseomonas</taxon>
    </lineage>
</organism>
<dbReference type="InterPro" id="IPR003594">
    <property type="entry name" value="HATPase_dom"/>
</dbReference>
<dbReference type="PANTHER" id="PTHR43102">
    <property type="entry name" value="SLR1143 PROTEIN"/>
    <property type="match status" value="1"/>
</dbReference>
<evidence type="ECO:0000259" key="3">
    <source>
        <dbReference type="PROSITE" id="PS50109"/>
    </source>
</evidence>
<dbReference type="SUPFAM" id="SSF55781">
    <property type="entry name" value="GAF domain-like"/>
    <property type="match status" value="1"/>
</dbReference>
<dbReference type="Gene3D" id="3.30.565.10">
    <property type="entry name" value="Histidine kinase-like ATPase, C-terminal domain"/>
    <property type="match status" value="1"/>
</dbReference>
<comment type="catalytic activity">
    <reaction evidence="1">
        <text>ATP + protein L-histidine = ADP + protein N-phospho-L-histidine.</text>
        <dbReference type="EC" id="2.7.13.3"/>
    </reaction>
</comment>
<dbReference type="SMART" id="SM00065">
    <property type="entry name" value="GAF"/>
    <property type="match status" value="1"/>
</dbReference>
<protein>
    <recommendedName>
        <fullName evidence="2">histidine kinase</fullName>
        <ecNumber evidence="2">2.7.13.3</ecNumber>
    </recommendedName>
</protein>
<dbReference type="InterPro" id="IPR003018">
    <property type="entry name" value="GAF"/>
</dbReference>
<evidence type="ECO:0000256" key="2">
    <source>
        <dbReference type="ARBA" id="ARBA00012438"/>
    </source>
</evidence>
<feature type="domain" description="Histidine kinase" evidence="3">
    <location>
        <begin position="210"/>
        <end position="431"/>
    </location>
</feature>